<accession>A0ABU4GES2</accession>
<comment type="subcellular location">
    <subcellularLocation>
        <location evidence="1">Cell envelope</location>
    </subcellularLocation>
</comment>
<evidence type="ECO:0000256" key="3">
    <source>
        <dbReference type="ARBA" id="ARBA00022448"/>
    </source>
</evidence>
<dbReference type="InterPro" id="IPR002491">
    <property type="entry name" value="ABC_transptr_periplasmic_BD"/>
</dbReference>
<gene>
    <name evidence="7" type="ORF">RZO55_00505</name>
</gene>
<sequence>MKRNQLLTGAFSLIIAAYFLAACSNTKPAETQPFANIPEEASDDSASDYPLVIPHAYGETVIESKTERIAAIGWENQDTPLALGIVPVGISAANYGFVTENRLHPWTSDAITALGQEPPVVFDDIDGLDYEAINDVQPDVILASYSGITKEEYEMLSQIAPVVSYPTAPWQTYWREQTIMNAAGMGMKKEGESKVAEVEALIQEKTSAHPELAGTRTAFCFISPDDFSTFYVYLPSDPRAAYLTDLGLAFPESVLKLAEGTNDFSIALSRENADKLSDVEMMVVYGDENLLSALKADPLMSEIPAIKNGAVALVENDSALAGACTPSILSIPAEIDEYLDLLSEAHGKIQ</sequence>
<comment type="caution">
    <text evidence="7">The sequence shown here is derived from an EMBL/GenBank/DDBJ whole genome shotgun (WGS) entry which is preliminary data.</text>
</comment>
<evidence type="ECO:0000313" key="7">
    <source>
        <dbReference type="EMBL" id="MDW2796066.1"/>
    </source>
</evidence>
<evidence type="ECO:0000256" key="4">
    <source>
        <dbReference type="ARBA" id="ARBA00022729"/>
    </source>
</evidence>
<feature type="domain" description="Fe/B12 periplasmic-binding" evidence="6">
    <location>
        <begin position="68"/>
        <end position="346"/>
    </location>
</feature>
<proteinExistence type="inferred from homology"/>
<protein>
    <submittedName>
        <fullName evidence="7">Iron-siderophore ABC transporter substrate-binding protein</fullName>
    </submittedName>
</protein>
<evidence type="ECO:0000256" key="1">
    <source>
        <dbReference type="ARBA" id="ARBA00004196"/>
    </source>
</evidence>
<dbReference type="EMBL" id="JAWONS010000011">
    <property type="protein sequence ID" value="MDW2796066.1"/>
    <property type="molecule type" value="Genomic_DNA"/>
</dbReference>
<dbReference type="PROSITE" id="PS51257">
    <property type="entry name" value="PROKAR_LIPOPROTEIN"/>
    <property type="match status" value="1"/>
</dbReference>
<dbReference type="Pfam" id="PF01497">
    <property type="entry name" value="Peripla_BP_2"/>
    <property type="match status" value="1"/>
</dbReference>
<comment type="similarity">
    <text evidence="2">Belongs to the bacterial solute-binding protein 8 family.</text>
</comment>
<keyword evidence="4 5" id="KW-0732">Signal</keyword>
<dbReference type="SUPFAM" id="SSF53807">
    <property type="entry name" value="Helical backbone' metal receptor"/>
    <property type="match status" value="1"/>
</dbReference>
<reference evidence="7 8" key="1">
    <citation type="submission" date="2023-10" db="EMBL/GenBank/DDBJ databases">
        <title>A novel Glycoside Hydrolase 43-Like Enzyme from Clostrdium boliviensis is an Endo-xylanase, and a Candidate for Xylooligosaccharides Production from Different Xylan Substrates.</title>
        <authorList>
            <person name="Alvarez M.T."/>
            <person name="Rocabado-Villegas L.R."/>
            <person name="Salas-Veizaga D.M."/>
            <person name="Linares-Pasten J.A."/>
            <person name="Gudmundsdottir E.E."/>
            <person name="Hreggvidsson G.O."/>
            <person name="Adlercreutz P."/>
            <person name="Nordberg Karlsson E."/>
        </authorList>
    </citation>
    <scope>NUCLEOTIDE SEQUENCE [LARGE SCALE GENOMIC DNA]</scope>
    <source>
        <strain evidence="7 8">E-1</strain>
    </source>
</reference>
<keyword evidence="8" id="KW-1185">Reference proteome</keyword>
<feature type="signal peptide" evidence="5">
    <location>
        <begin position="1"/>
        <end position="21"/>
    </location>
</feature>
<name>A0ABU4GES2_9CLOT</name>
<dbReference type="Proteomes" id="UP001276854">
    <property type="component" value="Unassembled WGS sequence"/>
</dbReference>
<dbReference type="PROSITE" id="PS50983">
    <property type="entry name" value="FE_B12_PBP"/>
    <property type="match status" value="1"/>
</dbReference>
<dbReference type="CDD" id="cd01146">
    <property type="entry name" value="FhuD"/>
    <property type="match status" value="1"/>
</dbReference>
<evidence type="ECO:0000313" key="8">
    <source>
        <dbReference type="Proteomes" id="UP001276854"/>
    </source>
</evidence>
<keyword evidence="3" id="KW-0813">Transport</keyword>
<evidence type="ECO:0000256" key="5">
    <source>
        <dbReference type="SAM" id="SignalP"/>
    </source>
</evidence>
<dbReference type="RefSeq" id="WP_318062344.1">
    <property type="nucleotide sequence ID" value="NZ_JAWONS010000011.1"/>
</dbReference>
<feature type="chain" id="PRO_5047022980" evidence="5">
    <location>
        <begin position="22"/>
        <end position="350"/>
    </location>
</feature>
<dbReference type="PANTHER" id="PTHR30532">
    <property type="entry name" value="IRON III DICITRATE-BINDING PERIPLASMIC PROTEIN"/>
    <property type="match status" value="1"/>
</dbReference>
<dbReference type="InterPro" id="IPR051313">
    <property type="entry name" value="Bact_iron-sidero_bind"/>
</dbReference>
<evidence type="ECO:0000256" key="2">
    <source>
        <dbReference type="ARBA" id="ARBA00008814"/>
    </source>
</evidence>
<dbReference type="PANTHER" id="PTHR30532:SF24">
    <property type="entry name" value="FERRIC ENTEROBACTIN-BINDING PERIPLASMIC PROTEIN FEPB"/>
    <property type="match status" value="1"/>
</dbReference>
<dbReference type="Gene3D" id="3.40.50.1980">
    <property type="entry name" value="Nitrogenase molybdenum iron protein domain"/>
    <property type="match status" value="2"/>
</dbReference>
<evidence type="ECO:0000259" key="6">
    <source>
        <dbReference type="PROSITE" id="PS50983"/>
    </source>
</evidence>
<organism evidence="7 8">
    <name type="scientific">Clostridium boliviensis</name>
    <dbReference type="NCBI Taxonomy" id="318465"/>
    <lineage>
        <taxon>Bacteria</taxon>
        <taxon>Bacillati</taxon>
        <taxon>Bacillota</taxon>
        <taxon>Clostridia</taxon>
        <taxon>Eubacteriales</taxon>
        <taxon>Clostridiaceae</taxon>
        <taxon>Clostridium</taxon>
    </lineage>
</organism>